<dbReference type="PANTHER" id="PTHR45989">
    <property type="entry name" value="TRANSLATION INITIATION FACTOR EIF-2B SUBUNIT GAMMA"/>
    <property type="match status" value="1"/>
</dbReference>
<evidence type="ECO:0000256" key="7">
    <source>
        <dbReference type="ARBA" id="ARBA00044229"/>
    </source>
</evidence>
<evidence type="ECO:0000256" key="6">
    <source>
        <dbReference type="ARBA" id="ARBA00044196"/>
    </source>
</evidence>
<dbReference type="InterPro" id="IPR056764">
    <property type="entry name" value="LbH_EIF2B3/5"/>
</dbReference>
<keyword evidence="12" id="KW-1185">Reference proteome</keyword>
<dbReference type="Gene3D" id="3.90.550.10">
    <property type="entry name" value="Spore Coat Polysaccharide Biosynthesis Protein SpsA, Chain A"/>
    <property type="match status" value="1"/>
</dbReference>
<evidence type="ECO:0000256" key="9">
    <source>
        <dbReference type="ARBA" id="ARBA00046432"/>
    </source>
</evidence>
<evidence type="ECO:0000256" key="8">
    <source>
        <dbReference type="ARBA" id="ARBA00045373"/>
    </source>
</evidence>
<evidence type="ECO:0000259" key="10">
    <source>
        <dbReference type="Pfam" id="PF00483"/>
    </source>
</evidence>
<dbReference type="Pfam" id="PF00483">
    <property type="entry name" value="NTP_transferase"/>
    <property type="match status" value="1"/>
</dbReference>
<sequence length="449" mass="49045">MEFQAVVMAAGKGSRMVDLTAKTCKALLPIGNIPMVWYPLNQLERAGFEEAIVVVLQSAKKDVYLALSQCDLKIKLDFVSINDDQDLGTADSLRLIADKIERDVIVISCDLICDVQLHLLADVHRSHDATITALLAPLPKGFAEAVGPGPKSKRRSEKDLIGLHGEDSRIVMMGSEADFEENISLRRSILKRFPNITIYSSLTDGHLYIMKKSVVEFLASKPKIGTLKGELLPYFVKKQFSTKKTTDVSPTDGSVVEVPIPDIFSHQEENKLERLGKEMSSSSRVGDIVATGSGIRCYAYITQDAFCVRTNTMAAYCEMNRQVTKFLKSVVSEKQFVSSSANVNSKAQVGHDSMVGEGATVGERASVKRSIVGHHCDIGEKVKIANSLIMNHATVKEGCNLHNCIIGPSAHIAERAELKDCLVGASQNVSAMAKLAYEVVVDADKLMEI</sequence>
<evidence type="ECO:0000256" key="2">
    <source>
        <dbReference type="ARBA" id="ARBA00007878"/>
    </source>
</evidence>
<proteinExistence type="inferred from homology"/>
<evidence type="ECO:0000259" key="11">
    <source>
        <dbReference type="Pfam" id="PF25084"/>
    </source>
</evidence>
<gene>
    <name evidence="13" type="primary">LOC106813965</name>
</gene>
<dbReference type="InterPro" id="IPR029044">
    <property type="entry name" value="Nucleotide-diphossugar_trans"/>
</dbReference>
<evidence type="ECO:0000256" key="4">
    <source>
        <dbReference type="ARBA" id="ARBA00022540"/>
    </source>
</evidence>
<protein>
    <recommendedName>
        <fullName evidence="6">Translation initiation factor eIF2B subunit gamma</fullName>
    </recommendedName>
    <alternativeName>
        <fullName evidence="7">eIF2B GDP-GTP exchange factor subunit gamma</fullName>
    </alternativeName>
</protein>
<evidence type="ECO:0000313" key="13">
    <source>
        <dbReference type="RefSeq" id="XP_014673709.1"/>
    </source>
</evidence>
<dbReference type="GeneID" id="106813965"/>
<comment type="function">
    <text evidence="8">Acts as a component of the translation initiation factor 2B (eIF2B) complex, which catalyzes the exchange of GDP for GTP on the eukaryotic initiation factor 2 (eIF2) complex gamma subunit. Its guanine nucleotide exchange factor activity is repressed when bound to eIF2 complex phosphorylated on the alpha subunit, thereby limiting the amount of methionyl-initiator methionine tRNA available to the ribosome and consequently global translation is repressed.</text>
</comment>
<organism evidence="12 13">
    <name type="scientific">Priapulus caudatus</name>
    <name type="common">Priapulid worm</name>
    <dbReference type="NCBI Taxonomy" id="37621"/>
    <lineage>
        <taxon>Eukaryota</taxon>
        <taxon>Metazoa</taxon>
        <taxon>Ecdysozoa</taxon>
        <taxon>Scalidophora</taxon>
        <taxon>Priapulida</taxon>
        <taxon>Priapulimorpha</taxon>
        <taxon>Priapulimorphida</taxon>
        <taxon>Priapulidae</taxon>
        <taxon>Priapulus</taxon>
    </lineage>
</organism>
<keyword evidence="4" id="KW-0396">Initiation factor</keyword>
<evidence type="ECO:0000256" key="1">
    <source>
        <dbReference type="ARBA" id="ARBA00004514"/>
    </source>
</evidence>
<comment type="similarity">
    <text evidence="2">Belongs to the eIF-2B gamma/epsilon subunits family.</text>
</comment>
<keyword evidence="3" id="KW-0963">Cytoplasm</keyword>
<name>A0ABM1END8_PRICU</name>
<dbReference type="RefSeq" id="XP_014673709.1">
    <property type="nucleotide sequence ID" value="XM_014818223.1"/>
</dbReference>
<dbReference type="InterPro" id="IPR005835">
    <property type="entry name" value="NTP_transferase_dom"/>
</dbReference>
<comment type="subunit">
    <text evidence="9">Component of the translation initiation factor 2B (eIF2B) complex which is a heterodecamer of two sets of five different subunits: alpha, beta, gamma, delta and epsilon. Subunits alpha, beta and delta comprise a regulatory subcomplex and subunits epsilon and gamma comprise a catalytic subcomplex. Within the complex, the hexameric regulatory complex resides at the center, with the two heterodimeric catalytic subcomplexes bound on opposite sides.</text>
</comment>
<comment type="subcellular location">
    <subcellularLocation>
        <location evidence="1">Cytoplasm</location>
        <location evidence="1">Cytosol</location>
    </subcellularLocation>
</comment>
<accession>A0ABM1END8</accession>
<dbReference type="Pfam" id="PF25084">
    <property type="entry name" value="LbH_EIF2B"/>
    <property type="match status" value="1"/>
</dbReference>
<dbReference type="Proteomes" id="UP000695022">
    <property type="component" value="Unplaced"/>
</dbReference>
<dbReference type="CDD" id="cd04652">
    <property type="entry name" value="LbH_eIF2B_gamma_C"/>
    <property type="match status" value="1"/>
</dbReference>
<dbReference type="SUPFAM" id="SSF53448">
    <property type="entry name" value="Nucleotide-diphospho-sugar transferases"/>
    <property type="match status" value="1"/>
</dbReference>
<dbReference type="Gene3D" id="2.160.10.10">
    <property type="entry name" value="Hexapeptide repeat proteins"/>
    <property type="match status" value="1"/>
</dbReference>
<dbReference type="CDD" id="cd04198">
    <property type="entry name" value="eIF-2B_gamma_N"/>
    <property type="match status" value="1"/>
</dbReference>
<feature type="domain" description="EIF2B subunit epsilon/gamma LbH" evidence="11">
    <location>
        <begin position="336"/>
        <end position="431"/>
    </location>
</feature>
<dbReference type="InterPro" id="IPR051960">
    <property type="entry name" value="eIF2B_gamma"/>
</dbReference>
<dbReference type="PANTHER" id="PTHR45989:SF1">
    <property type="entry name" value="TRANSLATION INITIATION FACTOR EIF-2B SUBUNIT GAMMA"/>
    <property type="match status" value="1"/>
</dbReference>
<evidence type="ECO:0000313" key="12">
    <source>
        <dbReference type="Proteomes" id="UP000695022"/>
    </source>
</evidence>
<feature type="domain" description="Nucleotidyl transferase" evidence="10">
    <location>
        <begin position="5"/>
        <end position="140"/>
    </location>
</feature>
<evidence type="ECO:0000256" key="5">
    <source>
        <dbReference type="ARBA" id="ARBA00022917"/>
    </source>
</evidence>
<keyword evidence="5" id="KW-0648">Protein biosynthesis</keyword>
<evidence type="ECO:0000256" key="3">
    <source>
        <dbReference type="ARBA" id="ARBA00022490"/>
    </source>
</evidence>
<reference evidence="13" key="1">
    <citation type="submission" date="2025-08" db="UniProtKB">
        <authorList>
            <consortium name="RefSeq"/>
        </authorList>
    </citation>
    <scope>IDENTIFICATION</scope>
</reference>